<comment type="caution">
    <text evidence="21">The sequence shown here is derived from an EMBL/GenBank/DDBJ whole genome shotgun (WGS) entry which is preliminary data.</text>
</comment>
<evidence type="ECO:0000256" key="5">
    <source>
        <dbReference type="ARBA" id="ARBA00022833"/>
    </source>
</evidence>
<evidence type="ECO:0000256" key="11">
    <source>
        <dbReference type="ARBA" id="ARBA00068253"/>
    </source>
</evidence>
<feature type="domain" description="WAC" evidence="20">
    <location>
        <begin position="22"/>
        <end position="107"/>
    </location>
</feature>
<gene>
    <name evidence="21" type="ORF">GWI33_008993</name>
</gene>
<keyword evidence="4 13" id="KW-0863">Zinc-finger</keyword>
<feature type="region of interest" description="Disordered" evidence="16">
    <location>
        <begin position="1160"/>
        <end position="1184"/>
    </location>
</feature>
<dbReference type="Proteomes" id="UP000625711">
    <property type="component" value="Unassembled WGS sequence"/>
</dbReference>
<dbReference type="PRINTS" id="PR00503">
    <property type="entry name" value="BROMODOMAIN"/>
</dbReference>
<feature type="domain" description="PHD-type" evidence="18">
    <location>
        <begin position="1011"/>
        <end position="1061"/>
    </location>
</feature>
<evidence type="ECO:0000313" key="21">
    <source>
        <dbReference type="EMBL" id="KAF7277998.1"/>
    </source>
</evidence>
<dbReference type="InterPro" id="IPR001965">
    <property type="entry name" value="Znf_PHD"/>
</dbReference>
<dbReference type="GO" id="GO:0003677">
    <property type="term" value="F:DNA binding"/>
    <property type="evidence" value="ECO:0007669"/>
    <property type="project" value="TreeGrafter"/>
</dbReference>
<feature type="region of interest" description="Disordered" evidence="16">
    <location>
        <begin position="1362"/>
        <end position="1383"/>
    </location>
</feature>
<dbReference type="SMART" id="SM00297">
    <property type="entry name" value="BROMO"/>
    <property type="match status" value="1"/>
</dbReference>
<feature type="domain" description="PHD-type" evidence="18">
    <location>
        <begin position="1122"/>
        <end position="1169"/>
    </location>
</feature>
<feature type="compositionally biased region" description="Acidic residues" evidence="16">
    <location>
        <begin position="1084"/>
        <end position="1117"/>
    </location>
</feature>
<dbReference type="PROSITE" id="PS01359">
    <property type="entry name" value="ZF_PHD_1"/>
    <property type="match status" value="1"/>
</dbReference>
<protein>
    <recommendedName>
        <fullName evidence="11">Bromodomain adjacent to zinc finger domain protein 1A</fullName>
    </recommendedName>
</protein>
<dbReference type="InterPro" id="IPR019786">
    <property type="entry name" value="Zinc_finger_PHD-type_CS"/>
</dbReference>
<dbReference type="Pfam" id="PF10537">
    <property type="entry name" value="WAC_Acf1_DNA_bd"/>
    <property type="match status" value="1"/>
</dbReference>
<dbReference type="GO" id="GO:0006355">
    <property type="term" value="P:regulation of DNA-templated transcription"/>
    <property type="evidence" value="ECO:0007669"/>
    <property type="project" value="TreeGrafter"/>
</dbReference>
<dbReference type="SMART" id="SM00249">
    <property type="entry name" value="PHD"/>
    <property type="match status" value="2"/>
</dbReference>
<feature type="domain" description="Bromo" evidence="17">
    <location>
        <begin position="1270"/>
        <end position="1340"/>
    </location>
</feature>
<dbReference type="SUPFAM" id="SSF57903">
    <property type="entry name" value="FYVE/PHD zinc finger"/>
    <property type="match status" value="2"/>
</dbReference>
<keyword evidence="8 12" id="KW-0103">Bromodomain</keyword>
<evidence type="ECO:0000259" key="19">
    <source>
        <dbReference type="PROSITE" id="PS50827"/>
    </source>
</evidence>
<dbReference type="GO" id="GO:0045740">
    <property type="term" value="P:positive regulation of DNA replication"/>
    <property type="evidence" value="ECO:0007669"/>
    <property type="project" value="TreeGrafter"/>
</dbReference>
<dbReference type="InterPro" id="IPR018501">
    <property type="entry name" value="DDT_dom"/>
</dbReference>
<evidence type="ECO:0000259" key="18">
    <source>
        <dbReference type="PROSITE" id="PS50016"/>
    </source>
</evidence>
<dbReference type="PANTHER" id="PTHR46510">
    <property type="entry name" value="BROMODOMAIN ADJACENT TO ZINC FINGER DOMAIN PROTEIN 1A"/>
    <property type="match status" value="1"/>
</dbReference>
<dbReference type="InterPro" id="IPR047171">
    <property type="entry name" value="BAZ1A"/>
</dbReference>
<evidence type="ECO:0000256" key="16">
    <source>
        <dbReference type="SAM" id="MobiDB-lite"/>
    </source>
</evidence>
<evidence type="ECO:0000256" key="2">
    <source>
        <dbReference type="ARBA" id="ARBA00022553"/>
    </source>
</evidence>
<dbReference type="InterPro" id="IPR028942">
    <property type="entry name" value="WHIM1_dom"/>
</dbReference>
<dbReference type="PROSITE" id="PS51136">
    <property type="entry name" value="WAC"/>
    <property type="match status" value="1"/>
</dbReference>
<dbReference type="Pfam" id="PF15613">
    <property type="entry name" value="WSD"/>
    <property type="match status" value="1"/>
</dbReference>
<dbReference type="GO" id="GO:0008623">
    <property type="term" value="C:CHRAC"/>
    <property type="evidence" value="ECO:0007669"/>
    <property type="project" value="TreeGrafter"/>
</dbReference>
<feature type="region of interest" description="Disordered" evidence="16">
    <location>
        <begin position="880"/>
        <end position="926"/>
    </location>
</feature>
<keyword evidence="10 14" id="KW-0539">Nucleus</keyword>
<dbReference type="Pfam" id="PF02791">
    <property type="entry name" value="DDT"/>
    <property type="match status" value="1"/>
</dbReference>
<dbReference type="Pfam" id="PF00439">
    <property type="entry name" value="Bromodomain"/>
    <property type="match status" value="1"/>
</dbReference>
<evidence type="ECO:0000256" key="15">
    <source>
        <dbReference type="SAM" id="Coils"/>
    </source>
</evidence>
<dbReference type="GO" id="GO:0008270">
    <property type="term" value="F:zinc ion binding"/>
    <property type="evidence" value="ECO:0007669"/>
    <property type="project" value="UniProtKB-KW"/>
</dbReference>
<dbReference type="InterPro" id="IPR001487">
    <property type="entry name" value="Bromodomain"/>
</dbReference>
<dbReference type="InterPro" id="IPR019787">
    <property type="entry name" value="Znf_PHD-finger"/>
</dbReference>
<evidence type="ECO:0000256" key="13">
    <source>
        <dbReference type="PROSITE-ProRule" id="PRU00146"/>
    </source>
</evidence>
<dbReference type="Pfam" id="PF15612">
    <property type="entry name" value="WHIM1"/>
    <property type="match status" value="1"/>
</dbReference>
<dbReference type="InterPro" id="IPR013083">
    <property type="entry name" value="Znf_RING/FYVE/PHD"/>
</dbReference>
<keyword evidence="7 15" id="KW-0175">Coiled coil</keyword>
<dbReference type="PANTHER" id="PTHR46510:SF1">
    <property type="entry name" value="BROMODOMAIN ADJACENT TO ZINC FINGER DOMAIN PROTEIN 1A"/>
    <property type="match status" value="1"/>
</dbReference>
<dbReference type="OrthoDB" id="332390at2759"/>
<dbReference type="FunFam" id="3.30.40.10:FF:000300">
    <property type="entry name" value="Bromodomain adjacent to zinc finger domain protein 1A"/>
    <property type="match status" value="1"/>
</dbReference>
<evidence type="ECO:0000259" key="20">
    <source>
        <dbReference type="PROSITE" id="PS51136"/>
    </source>
</evidence>
<dbReference type="EMBL" id="JAACXV010000410">
    <property type="protein sequence ID" value="KAF7277998.1"/>
    <property type="molecule type" value="Genomic_DNA"/>
</dbReference>
<keyword evidence="22" id="KW-1185">Reference proteome</keyword>
<feature type="compositionally biased region" description="Basic and acidic residues" evidence="16">
    <location>
        <begin position="895"/>
        <end position="906"/>
    </location>
</feature>
<dbReference type="GO" id="GO:0006338">
    <property type="term" value="P:chromatin remodeling"/>
    <property type="evidence" value="ECO:0007669"/>
    <property type="project" value="InterPro"/>
</dbReference>
<evidence type="ECO:0000313" key="22">
    <source>
        <dbReference type="Proteomes" id="UP000625711"/>
    </source>
</evidence>
<dbReference type="PROSITE" id="PS50014">
    <property type="entry name" value="BROMODOMAIN_2"/>
    <property type="match status" value="1"/>
</dbReference>
<dbReference type="InterPro" id="IPR013136">
    <property type="entry name" value="WSTF_Acf1_Cbp146"/>
</dbReference>
<proteinExistence type="predicted"/>
<dbReference type="PROSITE" id="PS50016">
    <property type="entry name" value="ZF_PHD_2"/>
    <property type="match status" value="2"/>
</dbReference>
<evidence type="ECO:0000256" key="9">
    <source>
        <dbReference type="ARBA" id="ARBA00023163"/>
    </source>
</evidence>
<evidence type="ECO:0000256" key="8">
    <source>
        <dbReference type="ARBA" id="ARBA00023117"/>
    </source>
</evidence>
<dbReference type="InterPro" id="IPR011011">
    <property type="entry name" value="Znf_FYVE_PHD"/>
</dbReference>
<evidence type="ECO:0000256" key="1">
    <source>
        <dbReference type="ARBA" id="ARBA00004123"/>
    </source>
</evidence>
<organism evidence="21 22">
    <name type="scientific">Rhynchophorus ferrugineus</name>
    <name type="common">Red palm weevil</name>
    <name type="synonym">Curculio ferrugineus</name>
    <dbReference type="NCBI Taxonomy" id="354439"/>
    <lineage>
        <taxon>Eukaryota</taxon>
        <taxon>Metazoa</taxon>
        <taxon>Ecdysozoa</taxon>
        <taxon>Arthropoda</taxon>
        <taxon>Hexapoda</taxon>
        <taxon>Insecta</taxon>
        <taxon>Pterygota</taxon>
        <taxon>Neoptera</taxon>
        <taxon>Endopterygota</taxon>
        <taxon>Coleoptera</taxon>
        <taxon>Polyphaga</taxon>
        <taxon>Cucujiformia</taxon>
        <taxon>Curculionidae</taxon>
        <taxon>Dryophthorinae</taxon>
        <taxon>Rhynchophorus</taxon>
    </lineage>
</organism>
<dbReference type="GO" id="GO:0031445">
    <property type="term" value="P:regulation of heterochromatin formation"/>
    <property type="evidence" value="ECO:0007669"/>
    <property type="project" value="TreeGrafter"/>
</dbReference>
<accession>A0A834IG27</accession>
<feature type="region of interest" description="Disordered" evidence="16">
    <location>
        <begin position="1066"/>
        <end position="1117"/>
    </location>
</feature>
<feature type="coiled-coil region" evidence="15">
    <location>
        <begin position="585"/>
        <end position="612"/>
    </location>
</feature>
<dbReference type="SUPFAM" id="SSF47370">
    <property type="entry name" value="Bromodomain"/>
    <property type="match status" value="1"/>
</dbReference>
<evidence type="ECO:0000259" key="17">
    <source>
        <dbReference type="PROSITE" id="PS50014"/>
    </source>
</evidence>
<feature type="domain" description="DDT" evidence="19">
    <location>
        <begin position="342"/>
        <end position="407"/>
    </location>
</feature>
<reference evidence="21" key="1">
    <citation type="submission" date="2020-08" db="EMBL/GenBank/DDBJ databases">
        <title>Genome sequencing and assembly of the red palm weevil Rhynchophorus ferrugineus.</title>
        <authorList>
            <person name="Dias G.B."/>
            <person name="Bergman C.M."/>
            <person name="Manee M."/>
        </authorList>
    </citation>
    <scope>NUCLEOTIDE SEQUENCE</scope>
    <source>
        <strain evidence="21">AA-2017</strain>
        <tissue evidence="21">Whole larva</tissue>
    </source>
</reference>
<dbReference type="GO" id="GO:0000228">
    <property type="term" value="C:nuclear chromosome"/>
    <property type="evidence" value="ECO:0007669"/>
    <property type="project" value="TreeGrafter"/>
</dbReference>
<name>A0A834IG27_RHYFE</name>
<evidence type="ECO:0000256" key="14">
    <source>
        <dbReference type="PROSITE-ProRule" id="PRU00475"/>
    </source>
</evidence>
<dbReference type="InterPro" id="IPR028941">
    <property type="entry name" value="WHIM2_dom"/>
</dbReference>
<dbReference type="Gene3D" id="3.30.40.10">
    <property type="entry name" value="Zinc/RING finger domain, C3HC4 (zinc finger)"/>
    <property type="match status" value="2"/>
</dbReference>
<comment type="subcellular location">
    <subcellularLocation>
        <location evidence="1 14">Nucleus</location>
    </subcellularLocation>
</comment>
<evidence type="ECO:0000256" key="4">
    <source>
        <dbReference type="ARBA" id="ARBA00022771"/>
    </source>
</evidence>
<keyword evidence="6" id="KW-0805">Transcription regulation</keyword>
<evidence type="ECO:0000256" key="6">
    <source>
        <dbReference type="ARBA" id="ARBA00023015"/>
    </source>
</evidence>
<dbReference type="Gene3D" id="1.20.920.10">
    <property type="entry name" value="Bromodomain-like"/>
    <property type="match status" value="1"/>
</dbReference>
<dbReference type="PROSITE" id="PS50827">
    <property type="entry name" value="DDT"/>
    <property type="match status" value="1"/>
</dbReference>
<evidence type="ECO:0000256" key="7">
    <source>
        <dbReference type="ARBA" id="ARBA00023054"/>
    </source>
</evidence>
<sequence length="1383" mass="159943">MPLLEKKAFERQTVPDFLRDDEEVFFCEITNEIFRDYHEFSERMFLCNSMVWTCSMTGKSNLTYLEALETHLTKRNSFGKMFDDIFYYIKDRYFIGENLEASFTANKWKDCHIISVIAPENEELDNVIKYNGSSSPSDRSFLPPPNLYKYEIEHLDSEDTDISEIMIVDSLQLRRKKNIFSKDKCKLFLKQYVVQGSGGLFNIKPSIIEKFNINESTWTRIFNGPLPNFQCSKSSDKDVTKKKQKQETLSKYLEKNGILMKKGGDSRPKNSNLLQQMKKREEEFKKMKQLNEEQVAAEKLKKKEEANRQVQILRHWTKTKEDLELEDQKTLPNLLPVKSKCEKYFGDIVVIMEFVHSFQKLLSTKDFFPNGFTLELMERALTEKEISGPLTDLIQMFLLAIFNCQDEESNNYNTGIELVKDINEEKLSVYKLEDLTHFATLASIWSIRYQGLPLNKLPLYPLTVSEILRLHLLSSGAKIKENGAKWRYAQRGGYSSENDPGLHLRLNQTHILKALAVHNVVELSIKDKITIMDCLMNQLLTYADVRDIVEDKIEKARVARVDLRFARGAERRREMEYVAQKVKIKKELKGDVAALEKALEKLTDENESKKFDNQQRMDSLHQAGNEGQVLLGMDRAYRSHNGTCLETYTIQYPELTTASRSDLMTHLSKVYEINVTSPSKTPRKINGVRQFLTPSDKDTCHKLLLCTTDPSDCPVHKEGYSESKWFFFMQAEQIDEFIESLNKRGARENELRDFLINEKDNLAKLIKKTPVSLLNPNVQILEMPKDERVRPNGSSKKKDRYDDANLGYPADMDIQEVLENVLIENILEMEEKVSAGALGVLNIKDRELWRNCLQNKNYAEFESLPKGTVEKEFQYYKLKKKDKGKNNSRSSTPEIQEKKEEKEYYDPGKFLGPNSQSEEETDDMTAQNETTKLSIRCLAKALSHIANAVDGRHLKKPLGHADVRLHNKGKDEYDVMERWHQSLAASTSFSQILLHYDTLDSCVMWSRSALIARCQICRRRKDSENMLLCDCCNLGHHMYCLKPKLTMVPKGDWFCDKCKKDREKQDKLSSPEPTKKRRRIFQEGDVEEEEEQDSGNIEDSEVEETSEHDVEEEEEENSEFKIELCKVCRSGGEIVSCDKCHSNYHKECVDPPLRRLPRSPWTCPSCQTKGSKPEKNSKERTTENGYDSVKANGAVKLVGLIGSYSQRRCAAKANVKIQHFVKALGHTDSKFFQDDFDNEVINRRSMRREDGREDLPLHNAALQELLSDVMKHEDAWPFIRPVQQKEVPDYYEIITTPMDFGTIKYKLNVGEYSTDSQLLKDVILVFENCNTYNSSDAEVYKCGVRLLKYFAKKANGIGLKVPPELEVDDNEDTEPKAKKKRTK</sequence>
<evidence type="ECO:0000256" key="10">
    <source>
        <dbReference type="ARBA" id="ARBA00023242"/>
    </source>
</evidence>
<evidence type="ECO:0000256" key="3">
    <source>
        <dbReference type="ARBA" id="ARBA00022723"/>
    </source>
</evidence>
<keyword evidence="2" id="KW-0597">Phosphoprotein</keyword>
<keyword evidence="9" id="KW-0804">Transcription</keyword>
<dbReference type="SMART" id="SM00571">
    <property type="entry name" value="DDT"/>
    <property type="match status" value="1"/>
</dbReference>
<feature type="compositionally biased region" description="Basic and acidic residues" evidence="16">
    <location>
        <begin position="1171"/>
        <end position="1182"/>
    </location>
</feature>
<feature type="coiled-coil region" evidence="15">
    <location>
        <begin position="270"/>
        <end position="307"/>
    </location>
</feature>
<keyword evidence="3" id="KW-0479">Metal-binding</keyword>
<keyword evidence="5" id="KW-0862">Zinc</keyword>
<evidence type="ECO:0000256" key="12">
    <source>
        <dbReference type="PROSITE-ProRule" id="PRU00035"/>
    </source>
</evidence>
<dbReference type="Pfam" id="PF00628">
    <property type="entry name" value="PHD"/>
    <property type="match status" value="2"/>
</dbReference>
<dbReference type="InterPro" id="IPR036427">
    <property type="entry name" value="Bromodomain-like_sf"/>
</dbReference>